<evidence type="ECO:0000256" key="2">
    <source>
        <dbReference type="SAM" id="MobiDB-lite"/>
    </source>
</evidence>
<organism evidence="3 4">
    <name type="scientific">Stenotrophomonas maltophilia</name>
    <name type="common">Pseudomonas maltophilia</name>
    <name type="synonym">Xanthomonas maltophilia</name>
    <dbReference type="NCBI Taxonomy" id="40324"/>
    <lineage>
        <taxon>Bacteria</taxon>
        <taxon>Pseudomonadati</taxon>
        <taxon>Pseudomonadota</taxon>
        <taxon>Gammaproteobacteria</taxon>
        <taxon>Lysobacterales</taxon>
        <taxon>Lysobacteraceae</taxon>
        <taxon>Stenotrophomonas</taxon>
        <taxon>Stenotrophomonas maltophilia group</taxon>
    </lineage>
</organism>
<feature type="region of interest" description="Disordered" evidence="2">
    <location>
        <begin position="82"/>
        <end position="131"/>
    </location>
</feature>
<sequence length="131" mass="14793">MTPSELEQRLATYDEKIASLEREVMATETLVQLLIGSHHEPSVLLSYVQATIQTARTKNVAASKRAALDRVIARLEDVEKKVQAAKDDRERTRQNAAVELQRQRAAQEVQRREAQAARDRENDDHSPGMGM</sequence>
<protein>
    <submittedName>
        <fullName evidence="3">Uncharacterized protein</fullName>
    </submittedName>
</protein>
<evidence type="ECO:0000313" key="3">
    <source>
        <dbReference type="EMBL" id="EKZ1925801.1"/>
    </source>
</evidence>
<name>A0AAI9CHY1_STEMA</name>
<feature type="coiled-coil region" evidence="1">
    <location>
        <begin position="3"/>
        <end position="30"/>
    </location>
</feature>
<keyword evidence="1" id="KW-0175">Coiled coil</keyword>
<feature type="compositionally biased region" description="Basic and acidic residues" evidence="2">
    <location>
        <begin position="109"/>
        <end position="131"/>
    </location>
</feature>
<evidence type="ECO:0000313" key="4">
    <source>
        <dbReference type="Proteomes" id="UP001225498"/>
    </source>
</evidence>
<feature type="compositionally biased region" description="Basic and acidic residues" evidence="2">
    <location>
        <begin position="82"/>
        <end position="93"/>
    </location>
</feature>
<proteinExistence type="predicted"/>
<evidence type="ECO:0000256" key="1">
    <source>
        <dbReference type="SAM" id="Coils"/>
    </source>
</evidence>
<dbReference type="Proteomes" id="UP001225498">
    <property type="component" value="Unassembled WGS sequence"/>
</dbReference>
<comment type="caution">
    <text evidence="3">The sequence shown here is derived from an EMBL/GenBank/DDBJ whole genome shotgun (WGS) entry which is preliminary data.</text>
</comment>
<accession>A0AAI9CHY1</accession>
<dbReference type="EMBL" id="ABLTIR010000010">
    <property type="protein sequence ID" value="EKZ1925801.1"/>
    <property type="molecule type" value="Genomic_DNA"/>
</dbReference>
<reference evidence="3" key="1">
    <citation type="submission" date="2023-08" db="EMBL/GenBank/DDBJ databases">
        <authorList>
            <consortium name="Clinical and Environmental Microbiology Branch: Whole genome sequencing antimicrobial resistance pathogens in the healthcare setting"/>
        </authorList>
    </citation>
    <scope>NUCLEOTIDE SEQUENCE</scope>
    <source>
        <strain evidence="3">2023CJ-00293</strain>
    </source>
</reference>
<dbReference type="RefSeq" id="WP_088470343.1">
    <property type="nucleotide sequence ID" value="NZ_JAOCKA010000029.1"/>
</dbReference>
<gene>
    <name evidence="3" type="ORF">REH87_000777</name>
</gene>
<dbReference type="AlphaFoldDB" id="A0AAI9CHY1"/>